<evidence type="ECO:0000259" key="4">
    <source>
        <dbReference type="Pfam" id="PF13354"/>
    </source>
</evidence>
<keyword evidence="6" id="KW-1185">Reference proteome</keyword>
<dbReference type="PANTHER" id="PTHR35333:SF3">
    <property type="entry name" value="BETA-LACTAMASE-TYPE TRANSPEPTIDASE FOLD CONTAINING PROTEIN"/>
    <property type="match status" value="1"/>
</dbReference>
<proteinExistence type="inferred from homology"/>
<dbReference type="PANTHER" id="PTHR35333">
    <property type="entry name" value="BETA-LACTAMASE"/>
    <property type="match status" value="1"/>
</dbReference>
<dbReference type="EMBL" id="FXWG01000003">
    <property type="protein sequence ID" value="SMQ74744.1"/>
    <property type="molecule type" value="Genomic_DNA"/>
</dbReference>
<dbReference type="GO" id="GO:0008800">
    <property type="term" value="F:beta-lactamase activity"/>
    <property type="evidence" value="ECO:0007669"/>
    <property type="project" value="UniProtKB-EC"/>
</dbReference>
<dbReference type="OrthoDB" id="9784149at2"/>
<gene>
    <name evidence="5" type="ORF">SAMN06297468_2915</name>
</gene>
<dbReference type="GO" id="GO:0030655">
    <property type="term" value="P:beta-lactam antibiotic catabolic process"/>
    <property type="evidence" value="ECO:0007669"/>
    <property type="project" value="InterPro"/>
</dbReference>
<evidence type="ECO:0000313" key="5">
    <source>
        <dbReference type="EMBL" id="SMQ74744.1"/>
    </source>
</evidence>
<dbReference type="Pfam" id="PF13354">
    <property type="entry name" value="Beta-lactamase2"/>
    <property type="match status" value="1"/>
</dbReference>
<name>A0A1Y6FIF9_9SPHN</name>
<dbReference type="AlphaFoldDB" id="A0A1Y6FIF9"/>
<dbReference type="Gene3D" id="3.40.710.10">
    <property type="entry name" value="DD-peptidase/beta-lactamase superfamily"/>
    <property type="match status" value="1"/>
</dbReference>
<dbReference type="RefSeq" id="WP_086438737.1">
    <property type="nucleotide sequence ID" value="NZ_FXWG01000003.1"/>
</dbReference>
<dbReference type="InterPro" id="IPR000871">
    <property type="entry name" value="Beta-lactam_class-A"/>
</dbReference>
<evidence type="ECO:0000256" key="1">
    <source>
        <dbReference type="ARBA" id="ARBA00001526"/>
    </source>
</evidence>
<evidence type="ECO:0000256" key="2">
    <source>
        <dbReference type="ARBA" id="ARBA00009009"/>
    </source>
</evidence>
<reference evidence="6" key="1">
    <citation type="submission" date="2017-04" db="EMBL/GenBank/DDBJ databases">
        <authorList>
            <person name="Varghese N."/>
            <person name="Submissions S."/>
        </authorList>
    </citation>
    <scope>NUCLEOTIDE SEQUENCE [LARGE SCALE GENOMIC DNA]</scope>
</reference>
<accession>A0A1Y6FIF9</accession>
<comment type="similarity">
    <text evidence="2">Belongs to the class-A beta-lactamase family.</text>
</comment>
<feature type="domain" description="Beta-lactamase class A catalytic" evidence="4">
    <location>
        <begin position="72"/>
        <end position="331"/>
    </location>
</feature>
<organism evidence="5 6">
    <name type="scientific">Altererythrobacter xiamenensis</name>
    <dbReference type="NCBI Taxonomy" id="1316679"/>
    <lineage>
        <taxon>Bacteria</taxon>
        <taxon>Pseudomonadati</taxon>
        <taxon>Pseudomonadota</taxon>
        <taxon>Alphaproteobacteria</taxon>
        <taxon>Sphingomonadales</taxon>
        <taxon>Erythrobacteraceae</taxon>
        <taxon>Altererythrobacter</taxon>
    </lineage>
</organism>
<evidence type="ECO:0000313" key="6">
    <source>
        <dbReference type="Proteomes" id="UP000194420"/>
    </source>
</evidence>
<dbReference type="SUPFAM" id="SSF56601">
    <property type="entry name" value="beta-lactamase/transpeptidase-like"/>
    <property type="match status" value="1"/>
</dbReference>
<dbReference type="InterPro" id="IPR012338">
    <property type="entry name" value="Beta-lactam/transpept-like"/>
</dbReference>
<dbReference type="InterPro" id="IPR045155">
    <property type="entry name" value="Beta-lactam_cat"/>
</dbReference>
<sequence length="371" mass="40937">MGQTIRFSLLFLGLLAFLGTVFAMATWKPDVPGARTVTSSEKSSLPRIKSEQERTFEQELEELGAGLPGEVGIAVVDAKTGYSYDFDGEEILPQQSVSKLWVTMAALDAVDRGTLDLSERVTVRREDLTVFYQPIRDLVRARGSVTTDYGDLMRRAITRSDNTANDLLLRRVGGPEKVQAYLDARGIENVRFGTDERTKQSAIAGLEWKQSYSYENTFFDARDDVPIGQRRLAFERYLADPIDGASPLGIARALAMLSRGELLSPGSTAFLLDLLSQTKSGPNRLKGGVPPDWSFGHKTGTGQFLEGEQSGYNDIGLLTAPDGRTYAMAVMIGRTRVPTPERMEMMQEVVRATVRFHEARTFLPPVTGEAP</sequence>
<dbReference type="PRINTS" id="PR00118">
    <property type="entry name" value="BLACTAMASEA"/>
</dbReference>
<protein>
    <recommendedName>
        <fullName evidence="3">beta-lactamase</fullName>
        <ecNumber evidence="3">3.5.2.6</ecNumber>
    </recommendedName>
</protein>
<comment type="catalytic activity">
    <reaction evidence="1">
        <text>a beta-lactam + H2O = a substituted beta-amino acid</text>
        <dbReference type="Rhea" id="RHEA:20401"/>
        <dbReference type="ChEBI" id="CHEBI:15377"/>
        <dbReference type="ChEBI" id="CHEBI:35627"/>
        <dbReference type="ChEBI" id="CHEBI:140347"/>
        <dbReference type="EC" id="3.5.2.6"/>
    </reaction>
</comment>
<evidence type="ECO:0000256" key="3">
    <source>
        <dbReference type="ARBA" id="ARBA00012865"/>
    </source>
</evidence>
<dbReference type="Proteomes" id="UP000194420">
    <property type="component" value="Unassembled WGS sequence"/>
</dbReference>
<dbReference type="GO" id="GO:0046677">
    <property type="term" value="P:response to antibiotic"/>
    <property type="evidence" value="ECO:0007669"/>
    <property type="project" value="InterPro"/>
</dbReference>
<dbReference type="EC" id="3.5.2.6" evidence="3"/>